<keyword evidence="2" id="KW-0378">Hydrolase</keyword>
<reference evidence="2 3" key="1">
    <citation type="journal article" date="2017" name="Int. J. Syst. Evol. Microbiol.">
        <title>Solibacillus kalamii sp. nov., isolated from a high-efficiency particulate arrestance filter system used in the International Space Station.</title>
        <authorList>
            <person name="Checinska Sielaff A."/>
            <person name="Kumar R.M."/>
            <person name="Pal D."/>
            <person name="Mayilraj S."/>
            <person name="Venkateswaran K."/>
        </authorList>
    </citation>
    <scope>NUCLEOTIDE SEQUENCE [LARGE SCALE GENOMIC DNA]</scope>
    <source>
        <strain evidence="2 3">ISSFR-015</strain>
    </source>
</reference>
<feature type="domain" description="Metallo-beta-lactamase" evidence="1">
    <location>
        <begin position="29"/>
        <end position="243"/>
    </location>
</feature>
<dbReference type="Pfam" id="PF00753">
    <property type="entry name" value="Lactamase_B"/>
    <property type="match status" value="1"/>
</dbReference>
<organism evidence="2 3">
    <name type="scientific">Solibacillus kalamii</name>
    <dbReference type="NCBI Taxonomy" id="1748298"/>
    <lineage>
        <taxon>Bacteria</taxon>
        <taxon>Bacillati</taxon>
        <taxon>Bacillota</taxon>
        <taxon>Bacilli</taxon>
        <taxon>Bacillales</taxon>
        <taxon>Caryophanaceae</taxon>
        <taxon>Solibacillus</taxon>
    </lineage>
</organism>
<dbReference type="EMBL" id="NHNT01000002">
    <property type="protein sequence ID" value="OUZ40183.1"/>
    <property type="molecule type" value="Genomic_DNA"/>
</dbReference>
<dbReference type="InterPro" id="IPR050662">
    <property type="entry name" value="Sec-metab_biosynth-thioest"/>
</dbReference>
<dbReference type="InterPro" id="IPR001279">
    <property type="entry name" value="Metallo-B-lactamas"/>
</dbReference>
<dbReference type="InterPro" id="IPR036866">
    <property type="entry name" value="RibonucZ/Hydroxyglut_hydro"/>
</dbReference>
<proteinExistence type="predicted"/>
<dbReference type="SMART" id="SM00849">
    <property type="entry name" value="Lactamase_B"/>
    <property type="match status" value="1"/>
</dbReference>
<protein>
    <submittedName>
        <fullName evidence="2">Zn-dependent hydrolase</fullName>
    </submittedName>
</protein>
<dbReference type="GO" id="GO:0016787">
    <property type="term" value="F:hydrolase activity"/>
    <property type="evidence" value="ECO:0007669"/>
    <property type="project" value="UniProtKB-KW"/>
</dbReference>
<dbReference type="Proteomes" id="UP000196594">
    <property type="component" value="Unassembled WGS sequence"/>
</dbReference>
<evidence type="ECO:0000313" key="3">
    <source>
        <dbReference type="Proteomes" id="UP000196594"/>
    </source>
</evidence>
<evidence type="ECO:0000259" key="1">
    <source>
        <dbReference type="SMART" id="SM00849"/>
    </source>
</evidence>
<dbReference type="Gene3D" id="3.60.15.10">
    <property type="entry name" value="Ribonuclease Z/Hydroxyacylglutathione hydrolase-like"/>
    <property type="match status" value="1"/>
</dbReference>
<dbReference type="PANTHER" id="PTHR23131">
    <property type="entry name" value="ENDORIBONUCLEASE LACTB2"/>
    <property type="match status" value="1"/>
</dbReference>
<evidence type="ECO:0000313" key="2">
    <source>
        <dbReference type="EMBL" id="OUZ40183.1"/>
    </source>
</evidence>
<sequence>MRKIPTKKGLSTLQRIEKIELTTNFPIGPVNSYVVFGEKLTLIDAGLKNKQGWVDLNNGLHRLGVELTDLEQIVLTHHHNDHTGLVDWILEKNPTIKIFAHKDTEMILKDESYIEWSSEFFHNLFIEFGLTEDMAIKSAFRKGHRDYFQTASVDEVLEEGDIVPGLPSFQVIETLGHSQDHISFYSADEQLFICGDHIIKGVHGGMWMDAPKPGNTRAKPLIQYLKNLEKCRKLSANFTFSGHGPIISDLDEAIDGHISNIEHRVSRVINTLKKANGAATGFEIIQDMYRGRYEKAVITFLFEIISVLDLLEERNIVISEKQNGVFKYRLVNN</sequence>
<comment type="caution">
    <text evidence="2">The sequence shown here is derived from an EMBL/GenBank/DDBJ whole genome shotgun (WGS) entry which is preliminary data.</text>
</comment>
<accession>A0ABX3ZKH0</accession>
<gene>
    <name evidence="2" type="ORF">CBM15_06620</name>
</gene>
<keyword evidence="3" id="KW-1185">Reference proteome</keyword>
<dbReference type="SUPFAM" id="SSF56281">
    <property type="entry name" value="Metallo-hydrolase/oxidoreductase"/>
    <property type="match status" value="1"/>
</dbReference>
<name>A0ABX3ZKH0_9BACL</name>